<organism evidence="12 13">
    <name type="scientific">Drosophila albomicans</name>
    <name type="common">Fruit fly</name>
    <dbReference type="NCBI Taxonomy" id="7291"/>
    <lineage>
        <taxon>Eukaryota</taxon>
        <taxon>Metazoa</taxon>
        <taxon>Ecdysozoa</taxon>
        <taxon>Arthropoda</taxon>
        <taxon>Hexapoda</taxon>
        <taxon>Insecta</taxon>
        <taxon>Pterygota</taxon>
        <taxon>Neoptera</taxon>
        <taxon>Endopterygota</taxon>
        <taxon>Diptera</taxon>
        <taxon>Brachycera</taxon>
        <taxon>Muscomorpha</taxon>
        <taxon>Ephydroidea</taxon>
        <taxon>Drosophilidae</taxon>
        <taxon>Drosophila</taxon>
    </lineage>
</organism>
<evidence type="ECO:0000256" key="11">
    <source>
        <dbReference type="RuleBase" id="RU351113"/>
    </source>
</evidence>
<dbReference type="InterPro" id="IPR004117">
    <property type="entry name" value="7tm6_olfct_rcpt"/>
</dbReference>
<keyword evidence="8 11" id="KW-0675">Receptor</keyword>
<dbReference type="GO" id="GO:0005549">
    <property type="term" value="F:odorant binding"/>
    <property type="evidence" value="ECO:0007669"/>
    <property type="project" value="InterPro"/>
</dbReference>
<comment type="caution">
    <text evidence="11">Lacks conserved residue(s) required for the propagation of feature annotation.</text>
</comment>
<evidence type="ECO:0000256" key="5">
    <source>
        <dbReference type="ARBA" id="ARBA00022725"/>
    </source>
</evidence>
<feature type="transmembrane region" description="Helical" evidence="11">
    <location>
        <begin position="141"/>
        <end position="165"/>
    </location>
</feature>
<evidence type="ECO:0000313" key="12">
    <source>
        <dbReference type="Proteomes" id="UP000515160"/>
    </source>
</evidence>
<evidence type="ECO:0000256" key="4">
    <source>
        <dbReference type="ARBA" id="ARBA00022692"/>
    </source>
</evidence>
<dbReference type="PANTHER" id="PTHR21137">
    <property type="entry name" value="ODORANT RECEPTOR"/>
    <property type="match status" value="1"/>
</dbReference>
<keyword evidence="7 11" id="KW-0472">Membrane</keyword>
<keyword evidence="4 11" id="KW-0812">Transmembrane</keyword>
<feature type="transmembrane region" description="Helical" evidence="11">
    <location>
        <begin position="276"/>
        <end position="299"/>
    </location>
</feature>
<protein>
    <recommendedName>
        <fullName evidence="11">Odorant receptor</fullName>
    </recommendedName>
</protein>
<dbReference type="OrthoDB" id="8185860at2759"/>
<dbReference type="Proteomes" id="UP000515160">
    <property type="component" value="Chromosome 3"/>
</dbReference>
<dbReference type="GO" id="GO:0004984">
    <property type="term" value="F:olfactory receptor activity"/>
    <property type="evidence" value="ECO:0007669"/>
    <property type="project" value="InterPro"/>
</dbReference>
<accession>A0A9C6SXL5</accession>
<evidence type="ECO:0000313" key="13">
    <source>
        <dbReference type="RefSeq" id="XP_051860839.1"/>
    </source>
</evidence>
<dbReference type="GeneID" id="117566718"/>
<reference evidence="13" key="1">
    <citation type="submission" date="2025-08" db="UniProtKB">
        <authorList>
            <consortium name="RefSeq"/>
        </authorList>
    </citation>
    <scope>IDENTIFICATION</scope>
    <source>
        <strain evidence="13">15112-1751.03</strain>
        <tissue evidence="13">Whole Adult</tissue>
    </source>
</reference>
<comment type="subcellular location">
    <subcellularLocation>
        <location evidence="1 11">Cell membrane</location>
        <topology evidence="1 11">Multi-pass membrane protein</topology>
    </subcellularLocation>
</comment>
<feature type="transmembrane region" description="Helical" evidence="11">
    <location>
        <begin position="311"/>
        <end position="329"/>
    </location>
</feature>
<dbReference type="Pfam" id="PF02949">
    <property type="entry name" value="7tm_6"/>
    <property type="match status" value="1"/>
</dbReference>
<gene>
    <name evidence="13" type="primary">LOC117566718</name>
</gene>
<name>A0A9C6SXL5_DROAB</name>
<evidence type="ECO:0000256" key="1">
    <source>
        <dbReference type="ARBA" id="ARBA00004651"/>
    </source>
</evidence>
<dbReference type="AlphaFoldDB" id="A0A9C6SXL5"/>
<keyword evidence="12" id="KW-1185">Reference proteome</keyword>
<proteinExistence type="inferred from homology"/>
<evidence type="ECO:0000256" key="9">
    <source>
        <dbReference type="ARBA" id="ARBA00023224"/>
    </source>
</evidence>
<evidence type="ECO:0000256" key="7">
    <source>
        <dbReference type="ARBA" id="ARBA00023136"/>
    </source>
</evidence>
<comment type="subunit">
    <text evidence="10">Interacts with Orco. Complexes exist early in the endomembrane system in olfactory sensory neurons (OSNs), coupling these complexes to the conserved ciliary trafficking pathway.</text>
</comment>
<keyword evidence="3 11" id="KW-0716">Sensory transduction</keyword>
<feature type="transmembrane region" description="Helical" evidence="11">
    <location>
        <begin position="78"/>
        <end position="101"/>
    </location>
</feature>
<keyword evidence="9 11" id="KW-0807">Transducer</keyword>
<evidence type="ECO:0000256" key="10">
    <source>
        <dbReference type="ARBA" id="ARBA00038679"/>
    </source>
</evidence>
<evidence type="ECO:0000256" key="6">
    <source>
        <dbReference type="ARBA" id="ARBA00022989"/>
    </source>
</evidence>
<dbReference type="GO" id="GO:0005886">
    <property type="term" value="C:plasma membrane"/>
    <property type="evidence" value="ECO:0007669"/>
    <property type="project" value="UniProtKB-SubCell"/>
</dbReference>
<feature type="transmembrane region" description="Helical" evidence="11">
    <location>
        <begin position="45"/>
        <end position="66"/>
    </location>
</feature>
<dbReference type="GO" id="GO:0007165">
    <property type="term" value="P:signal transduction"/>
    <property type="evidence" value="ECO:0007669"/>
    <property type="project" value="UniProtKB-KW"/>
</dbReference>
<keyword evidence="6 11" id="KW-1133">Transmembrane helix</keyword>
<sequence>MKTFGKEIQRSYEDFIYIPSIMFKSIGYDILNTPKPRWQDLLMRCYFLIGLGSHYYIIYYMMLRIIQWDTLSGDPVTIVRYAEIFFLSVNSEIKIITFIYYRNRIRELCNGLGRVFPSENSERRYYNVNSFYWPRVIRYGVYYFCFVVLLVVFAPLVQSTCIYLYQRFTIGSEAKFPYLRAYPMQLSFDAKTPLRYLFAEILEFTSSHFYMTFNIGTDIWMMCLSGQICMHFAHLGRVLANYSPSYERSSEDCEFLVRIVRKHRQVLSFHKELNDIFGMLLAYNLFTTASTLCCVAFYTIVRGLNLEGVSFLSYFFSCAAQFYMVCYYGQKLIDLSEALSEAAYSQTWYNGSLTYRKILLIIMLNTGALSQRNNYYIVGYI</sequence>
<dbReference type="RefSeq" id="XP_051860839.1">
    <property type="nucleotide sequence ID" value="XM_052004879.1"/>
</dbReference>
<dbReference type="PANTHER" id="PTHR21137:SF44">
    <property type="entry name" value="ODORANT RECEPTOR 13A-RELATED"/>
    <property type="match status" value="1"/>
</dbReference>
<evidence type="ECO:0000256" key="8">
    <source>
        <dbReference type="ARBA" id="ARBA00023170"/>
    </source>
</evidence>
<evidence type="ECO:0000256" key="3">
    <source>
        <dbReference type="ARBA" id="ARBA00022606"/>
    </source>
</evidence>
<evidence type="ECO:0000256" key="2">
    <source>
        <dbReference type="ARBA" id="ARBA00022475"/>
    </source>
</evidence>
<comment type="similarity">
    <text evidence="11">Belongs to the insect chemoreceptor superfamily. Heteromeric odorant receptor channel (TC 1.A.69) family.</text>
</comment>
<keyword evidence="2" id="KW-1003">Cell membrane</keyword>
<keyword evidence="5 11" id="KW-0552">Olfaction</keyword>